<organism evidence="3 4">
    <name type="scientific">Cerrena zonata</name>
    <dbReference type="NCBI Taxonomy" id="2478898"/>
    <lineage>
        <taxon>Eukaryota</taxon>
        <taxon>Fungi</taxon>
        <taxon>Dikarya</taxon>
        <taxon>Basidiomycota</taxon>
        <taxon>Agaricomycotina</taxon>
        <taxon>Agaricomycetes</taxon>
        <taxon>Polyporales</taxon>
        <taxon>Cerrenaceae</taxon>
        <taxon>Cerrena</taxon>
    </lineage>
</organism>
<dbReference type="PANTHER" id="PTHR21310:SF15">
    <property type="entry name" value="AMINOGLYCOSIDE PHOSPHOTRANSFERASE DOMAIN-CONTAINING PROTEIN"/>
    <property type="match status" value="1"/>
</dbReference>
<dbReference type="Proteomes" id="UP001385951">
    <property type="component" value="Unassembled WGS sequence"/>
</dbReference>
<dbReference type="PROSITE" id="PS50011">
    <property type="entry name" value="PROTEIN_KINASE_DOM"/>
    <property type="match status" value="1"/>
</dbReference>
<evidence type="ECO:0000259" key="2">
    <source>
        <dbReference type="PROSITE" id="PS50011"/>
    </source>
</evidence>
<dbReference type="AlphaFoldDB" id="A0AAW0GPB4"/>
<comment type="caution">
    <text evidence="3">The sequence shown here is derived from an EMBL/GenBank/DDBJ whole genome shotgun (WGS) entry which is preliminary data.</text>
</comment>
<dbReference type="Gene3D" id="3.90.1200.10">
    <property type="match status" value="1"/>
</dbReference>
<proteinExistence type="predicted"/>
<feature type="domain" description="Protein kinase" evidence="2">
    <location>
        <begin position="56"/>
        <end position="341"/>
    </location>
</feature>
<dbReference type="InterPro" id="IPR011009">
    <property type="entry name" value="Kinase-like_dom_sf"/>
</dbReference>
<dbReference type="Pfam" id="PF01636">
    <property type="entry name" value="APH"/>
    <property type="match status" value="1"/>
</dbReference>
<reference evidence="3 4" key="1">
    <citation type="submission" date="2022-09" db="EMBL/GenBank/DDBJ databases">
        <authorList>
            <person name="Palmer J.M."/>
        </authorList>
    </citation>
    <scope>NUCLEOTIDE SEQUENCE [LARGE SCALE GENOMIC DNA]</scope>
    <source>
        <strain evidence="3 4">DSM 7382</strain>
    </source>
</reference>
<feature type="region of interest" description="Disordered" evidence="1">
    <location>
        <begin position="1"/>
        <end position="26"/>
    </location>
</feature>
<dbReference type="InterPro" id="IPR002575">
    <property type="entry name" value="Aminoglycoside_PTrfase"/>
</dbReference>
<protein>
    <recommendedName>
        <fullName evidence="2">Protein kinase domain-containing protein</fullName>
    </recommendedName>
</protein>
<dbReference type="GO" id="GO:0004672">
    <property type="term" value="F:protein kinase activity"/>
    <property type="evidence" value="ECO:0007669"/>
    <property type="project" value="InterPro"/>
</dbReference>
<keyword evidence="4" id="KW-1185">Reference proteome</keyword>
<dbReference type="GO" id="GO:0005524">
    <property type="term" value="F:ATP binding"/>
    <property type="evidence" value="ECO:0007669"/>
    <property type="project" value="InterPro"/>
</dbReference>
<name>A0AAW0GPB4_9APHY</name>
<evidence type="ECO:0000313" key="3">
    <source>
        <dbReference type="EMBL" id="KAK7692073.1"/>
    </source>
</evidence>
<dbReference type="PANTHER" id="PTHR21310">
    <property type="entry name" value="AMINOGLYCOSIDE PHOSPHOTRANSFERASE-RELATED-RELATED"/>
    <property type="match status" value="1"/>
</dbReference>
<dbReference type="InterPro" id="IPR008266">
    <property type="entry name" value="Tyr_kinase_AS"/>
</dbReference>
<gene>
    <name evidence="3" type="ORF">QCA50_005479</name>
</gene>
<accession>A0AAW0GPB4</accession>
<evidence type="ECO:0000313" key="4">
    <source>
        <dbReference type="Proteomes" id="UP001385951"/>
    </source>
</evidence>
<dbReference type="EMBL" id="JASBNA010000005">
    <property type="protein sequence ID" value="KAK7692073.1"/>
    <property type="molecule type" value="Genomic_DNA"/>
</dbReference>
<sequence>MALKYNDTQTVIRPHGTTPRSVADSRGEDIGFESSVETVSPATPFDEALLNSYSDDELVKYIQQSPYLVTTRQEPVIVLSPNLIVKQVGQDWDQDALDEVLAIERARAVGVRAPAVHRLVPIDDIDDRGAHYMVMERVHGFTLEQLWRNLGWLGTFRAAWQLRSYLRRLRTVTSQTTGGLKSGRTRSQWLQDLHGAVLHASPAEFIGYINWWLTDCRPMYCKPRPELVLEPEHEHVLVHQDLAPRNMILDSGGRLWLVDWGNSGFYPAYIEYFGLQARTGAMPWLTEHTWTAWWGRLRWSFFRWIVAGFSYQYHRPWRAFGVVGTRTQRFRMDKTPYSQPS</sequence>
<dbReference type="InterPro" id="IPR051678">
    <property type="entry name" value="AGP_Transferase"/>
</dbReference>
<dbReference type="PROSITE" id="PS00109">
    <property type="entry name" value="PROTEIN_KINASE_TYR"/>
    <property type="match status" value="1"/>
</dbReference>
<dbReference type="InterPro" id="IPR000719">
    <property type="entry name" value="Prot_kinase_dom"/>
</dbReference>
<evidence type="ECO:0000256" key="1">
    <source>
        <dbReference type="SAM" id="MobiDB-lite"/>
    </source>
</evidence>
<feature type="compositionally biased region" description="Polar residues" evidence="1">
    <location>
        <begin position="1"/>
        <end position="11"/>
    </location>
</feature>
<dbReference type="SUPFAM" id="SSF56112">
    <property type="entry name" value="Protein kinase-like (PK-like)"/>
    <property type="match status" value="1"/>
</dbReference>